<dbReference type="PANTHER" id="PTHR43390:SF1">
    <property type="entry name" value="CHLOROPLAST PROCESSING PEPTIDASE"/>
    <property type="match status" value="1"/>
</dbReference>
<organism evidence="10 11">
    <name type="scientific">Barrientosiimonas humi</name>
    <dbReference type="NCBI Taxonomy" id="999931"/>
    <lineage>
        <taxon>Bacteria</taxon>
        <taxon>Bacillati</taxon>
        <taxon>Actinomycetota</taxon>
        <taxon>Actinomycetes</taxon>
        <taxon>Micrococcales</taxon>
        <taxon>Dermacoccaceae</taxon>
        <taxon>Barrientosiimonas</taxon>
    </lineage>
</organism>
<dbReference type="EMBL" id="VFOK01000001">
    <property type="protein sequence ID" value="TQL33718.1"/>
    <property type="molecule type" value="Genomic_DNA"/>
</dbReference>
<reference evidence="10 11" key="1">
    <citation type="submission" date="2019-06" db="EMBL/GenBank/DDBJ databases">
        <title>Sequencing the genomes of 1000 actinobacteria strains.</title>
        <authorList>
            <person name="Klenk H.-P."/>
        </authorList>
    </citation>
    <scope>NUCLEOTIDE SEQUENCE [LARGE SCALE GENOMIC DNA]</scope>
    <source>
        <strain evidence="10 11">DSM 24617</strain>
    </source>
</reference>
<dbReference type="Proteomes" id="UP000318336">
    <property type="component" value="Unassembled WGS sequence"/>
</dbReference>
<feature type="domain" description="Peptidase S26" evidence="9">
    <location>
        <begin position="39"/>
        <end position="231"/>
    </location>
</feature>
<evidence type="ECO:0000256" key="3">
    <source>
        <dbReference type="ARBA" id="ARBA00009370"/>
    </source>
</evidence>
<feature type="region of interest" description="Disordered" evidence="8">
    <location>
        <begin position="193"/>
        <end position="218"/>
    </location>
</feature>
<evidence type="ECO:0000313" key="10">
    <source>
        <dbReference type="EMBL" id="TQL33718.1"/>
    </source>
</evidence>
<keyword evidence="7" id="KW-1133">Transmembrane helix</keyword>
<protein>
    <recommendedName>
        <fullName evidence="4 7">Signal peptidase I</fullName>
        <ecNumber evidence="4 7">3.4.21.89</ecNumber>
    </recommendedName>
</protein>
<dbReference type="SUPFAM" id="SSF51306">
    <property type="entry name" value="LexA/Signal peptidase"/>
    <property type="match status" value="1"/>
</dbReference>
<evidence type="ECO:0000256" key="5">
    <source>
        <dbReference type="ARBA" id="ARBA00022801"/>
    </source>
</evidence>
<evidence type="ECO:0000313" key="11">
    <source>
        <dbReference type="Proteomes" id="UP000318336"/>
    </source>
</evidence>
<dbReference type="InterPro" id="IPR036286">
    <property type="entry name" value="LexA/Signal_pep-like_sf"/>
</dbReference>
<dbReference type="InterPro" id="IPR019533">
    <property type="entry name" value="Peptidase_S26"/>
</dbReference>
<proteinExistence type="inferred from homology"/>
<dbReference type="PROSITE" id="PS00761">
    <property type="entry name" value="SPASE_I_3"/>
    <property type="match status" value="1"/>
</dbReference>
<dbReference type="GO" id="GO:0006465">
    <property type="term" value="P:signal peptide processing"/>
    <property type="evidence" value="ECO:0007669"/>
    <property type="project" value="InterPro"/>
</dbReference>
<evidence type="ECO:0000256" key="1">
    <source>
        <dbReference type="ARBA" id="ARBA00000677"/>
    </source>
</evidence>
<comment type="caution">
    <text evidence="10">The sequence shown here is derived from an EMBL/GenBank/DDBJ whole genome shotgun (WGS) entry which is preliminary data.</text>
</comment>
<dbReference type="AlphaFoldDB" id="A0A542XD12"/>
<sequence>MTDDASRDETDATARDRDTEPETPPQPQPARHGFWWRVREYTMVVAIAIALSFLVKTFLVQPFWIPSGSMEQTLITGDRIVVNKLPGSNDDLQRGDIVVFEDPNGWLPPVPESEGVGGAAKRALQFVGLYPAGEQHLVKRVIGVGGDHVVCCDDRGRITVNGAAIDETYLSPGVQPSAVPFDVRVPDGRLWVMGDNRSNSEDSRAHDGRSGGTEGSVPTSVVTGKVWAVVWPIGRFGTPPDGRAVFSQVPSR</sequence>
<evidence type="ECO:0000256" key="6">
    <source>
        <dbReference type="PIRSR" id="PIRSR600223-1"/>
    </source>
</evidence>
<dbReference type="GO" id="GO:0004252">
    <property type="term" value="F:serine-type endopeptidase activity"/>
    <property type="evidence" value="ECO:0007669"/>
    <property type="project" value="InterPro"/>
</dbReference>
<dbReference type="GO" id="GO:0009003">
    <property type="term" value="F:signal peptidase activity"/>
    <property type="evidence" value="ECO:0007669"/>
    <property type="project" value="UniProtKB-EC"/>
</dbReference>
<dbReference type="Pfam" id="PF10502">
    <property type="entry name" value="Peptidase_S26"/>
    <property type="match status" value="1"/>
</dbReference>
<feature type="transmembrane region" description="Helical" evidence="7">
    <location>
        <begin position="41"/>
        <end position="64"/>
    </location>
</feature>
<gene>
    <name evidence="10" type="ORF">FB554_1869</name>
</gene>
<feature type="active site" evidence="6">
    <location>
        <position position="69"/>
    </location>
</feature>
<dbReference type="PANTHER" id="PTHR43390">
    <property type="entry name" value="SIGNAL PEPTIDASE I"/>
    <property type="match status" value="1"/>
</dbReference>
<feature type="compositionally biased region" description="Basic and acidic residues" evidence="8">
    <location>
        <begin position="198"/>
        <end position="209"/>
    </location>
</feature>
<dbReference type="Gene3D" id="2.10.109.10">
    <property type="entry name" value="Umud Fragment, subunit A"/>
    <property type="match status" value="1"/>
</dbReference>
<comment type="similarity">
    <text evidence="3 7">Belongs to the peptidase S26 family.</text>
</comment>
<dbReference type="EC" id="3.4.21.89" evidence="4 7"/>
<dbReference type="InterPro" id="IPR000223">
    <property type="entry name" value="Pept_S26A_signal_pept_1"/>
</dbReference>
<comment type="subcellular location">
    <subcellularLocation>
        <location evidence="2">Cell membrane</location>
        <topology evidence="2">Single-pass type II membrane protein</topology>
    </subcellularLocation>
    <subcellularLocation>
        <location evidence="7">Membrane</location>
        <topology evidence="7">Single-pass type II membrane protein</topology>
    </subcellularLocation>
</comment>
<keyword evidence="11" id="KW-1185">Reference proteome</keyword>
<feature type="region of interest" description="Disordered" evidence="8">
    <location>
        <begin position="1"/>
        <end position="31"/>
    </location>
</feature>
<name>A0A542XD12_9MICO</name>
<keyword evidence="7" id="KW-0472">Membrane</keyword>
<feature type="compositionally biased region" description="Basic and acidic residues" evidence="8">
    <location>
        <begin position="1"/>
        <end position="20"/>
    </location>
</feature>
<comment type="catalytic activity">
    <reaction evidence="1 7">
        <text>Cleavage of hydrophobic, N-terminal signal or leader sequences from secreted and periplasmic proteins.</text>
        <dbReference type="EC" id="3.4.21.89"/>
    </reaction>
</comment>
<dbReference type="InterPro" id="IPR019758">
    <property type="entry name" value="Pept_S26A_signal_pept_1_CS"/>
</dbReference>
<dbReference type="PRINTS" id="PR00727">
    <property type="entry name" value="LEADERPTASE"/>
</dbReference>
<evidence type="ECO:0000256" key="8">
    <source>
        <dbReference type="SAM" id="MobiDB-lite"/>
    </source>
</evidence>
<evidence type="ECO:0000259" key="9">
    <source>
        <dbReference type="Pfam" id="PF10502"/>
    </source>
</evidence>
<feature type="active site" evidence="6">
    <location>
        <position position="139"/>
    </location>
</feature>
<evidence type="ECO:0000256" key="4">
    <source>
        <dbReference type="ARBA" id="ARBA00013208"/>
    </source>
</evidence>
<dbReference type="NCBIfam" id="TIGR02227">
    <property type="entry name" value="sigpep_I_bact"/>
    <property type="match status" value="1"/>
</dbReference>
<evidence type="ECO:0000256" key="7">
    <source>
        <dbReference type="RuleBase" id="RU362042"/>
    </source>
</evidence>
<dbReference type="GO" id="GO:0005886">
    <property type="term" value="C:plasma membrane"/>
    <property type="evidence" value="ECO:0007669"/>
    <property type="project" value="UniProtKB-SubCell"/>
</dbReference>
<keyword evidence="5 7" id="KW-0378">Hydrolase</keyword>
<evidence type="ECO:0000256" key="2">
    <source>
        <dbReference type="ARBA" id="ARBA00004401"/>
    </source>
</evidence>
<dbReference type="CDD" id="cd06530">
    <property type="entry name" value="S26_SPase_I"/>
    <property type="match status" value="1"/>
</dbReference>
<keyword evidence="7" id="KW-0645">Protease</keyword>
<accession>A0A542XD12</accession>
<keyword evidence="7" id="KW-0812">Transmembrane</keyword>
<dbReference type="RefSeq" id="WP_236022354.1">
    <property type="nucleotide sequence ID" value="NZ_CAJTBP010000001.1"/>
</dbReference>